<evidence type="ECO:0000256" key="2">
    <source>
        <dbReference type="SAM" id="Phobius"/>
    </source>
</evidence>
<sequence>MRGKTARSGKKRGNRDDTINEQPDIGGNQVRGVIRTVTGILAAGIVVVGAVAAAAPATADDSVDQRQYSWYIDNGVTPETANALIAKFNSGTLLDSMNGSEPVRVQRANEAGWIVTRAWFEDGSLSVSKLETPEASRARPAGQIGTRSVGNCSRVVGGSGFANYYDCAASGSNGVYLEIGFRADYTRVTNGTGVINRVGSPYQYAAGGTASTPVLTITKASGAPATAQAVSQYSSTATSFTARLYLNVNGSSAWTTQSF</sequence>
<feature type="compositionally biased region" description="Basic residues" evidence="1">
    <location>
        <begin position="1"/>
        <end position="13"/>
    </location>
</feature>
<reference evidence="3 4" key="1">
    <citation type="submission" date="2020-07" db="EMBL/GenBank/DDBJ databases">
        <title>Sequencing the genomes of 1000 actinobacteria strains.</title>
        <authorList>
            <person name="Klenk H.-P."/>
        </authorList>
    </citation>
    <scope>NUCLEOTIDE SEQUENCE [LARGE SCALE GENOMIC DNA]</scope>
    <source>
        <strain evidence="3 4">DSM 15166</strain>
    </source>
</reference>
<name>A0A853DSR2_9MICO</name>
<dbReference type="AlphaFoldDB" id="A0A853DSR2"/>
<evidence type="ECO:0000256" key="1">
    <source>
        <dbReference type="SAM" id="MobiDB-lite"/>
    </source>
</evidence>
<keyword evidence="4" id="KW-1185">Reference proteome</keyword>
<organism evidence="3 4">
    <name type="scientific">Leifsonia naganoensis</name>
    <dbReference type="NCBI Taxonomy" id="150025"/>
    <lineage>
        <taxon>Bacteria</taxon>
        <taxon>Bacillati</taxon>
        <taxon>Actinomycetota</taxon>
        <taxon>Actinomycetes</taxon>
        <taxon>Micrococcales</taxon>
        <taxon>Microbacteriaceae</taxon>
        <taxon>Leifsonia</taxon>
    </lineage>
</organism>
<proteinExistence type="predicted"/>
<accession>A0A853DSR2</accession>
<comment type="caution">
    <text evidence="3">The sequence shown here is derived from an EMBL/GenBank/DDBJ whole genome shotgun (WGS) entry which is preliminary data.</text>
</comment>
<dbReference type="Proteomes" id="UP000521075">
    <property type="component" value="Unassembled WGS sequence"/>
</dbReference>
<dbReference type="RefSeq" id="WP_179700395.1">
    <property type="nucleotide sequence ID" value="NZ_BAAAHA010000003.1"/>
</dbReference>
<dbReference type="EMBL" id="JACCHJ010000001">
    <property type="protein sequence ID" value="NYK09421.1"/>
    <property type="molecule type" value="Genomic_DNA"/>
</dbReference>
<feature type="region of interest" description="Disordered" evidence="1">
    <location>
        <begin position="1"/>
        <end position="27"/>
    </location>
</feature>
<evidence type="ECO:0000313" key="3">
    <source>
        <dbReference type="EMBL" id="NYK09421.1"/>
    </source>
</evidence>
<keyword evidence="2" id="KW-0812">Transmembrane</keyword>
<keyword evidence="2" id="KW-1133">Transmembrane helix</keyword>
<keyword evidence="2" id="KW-0472">Membrane</keyword>
<gene>
    <name evidence="3" type="ORF">HNR14_001302</name>
</gene>
<feature type="transmembrane region" description="Helical" evidence="2">
    <location>
        <begin position="37"/>
        <end position="57"/>
    </location>
</feature>
<protein>
    <submittedName>
        <fullName evidence="3">Uncharacterized protein</fullName>
    </submittedName>
</protein>
<evidence type="ECO:0000313" key="4">
    <source>
        <dbReference type="Proteomes" id="UP000521075"/>
    </source>
</evidence>